<dbReference type="EMBL" id="KN835132">
    <property type="protein sequence ID" value="KIK49646.1"/>
    <property type="molecule type" value="Genomic_DNA"/>
</dbReference>
<sequence>MKMRKFIGKCSPRMKDAYLGDGLTSRNYCASMVSRFRKHLDTELSTLIIVTSVSCAQSAVAQL</sequence>
<name>A0A0D0B6G5_9AGAM</name>
<organism evidence="1 2">
    <name type="scientific">Suillus luteus UH-Slu-Lm8-n1</name>
    <dbReference type="NCBI Taxonomy" id="930992"/>
    <lineage>
        <taxon>Eukaryota</taxon>
        <taxon>Fungi</taxon>
        <taxon>Dikarya</taxon>
        <taxon>Basidiomycota</taxon>
        <taxon>Agaricomycotina</taxon>
        <taxon>Agaricomycetes</taxon>
        <taxon>Agaricomycetidae</taxon>
        <taxon>Boletales</taxon>
        <taxon>Suillineae</taxon>
        <taxon>Suillaceae</taxon>
        <taxon>Suillus</taxon>
    </lineage>
</organism>
<dbReference type="AlphaFoldDB" id="A0A0D0B6G5"/>
<dbReference type="Proteomes" id="UP000054485">
    <property type="component" value="Unassembled WGS sequence"/>
</dbReference>
<dbReference type="InParanoid" id="A0A0D0B6G5"/>
<accession>A0A0D0B6G5</accession>
<protein>
    <submittedName>
        <fullName evidence="1">Uncharacterized protein</fullName>
    </submittedName>
</protein>
<dbReference type="HOGENOM" id="CLU_2887298_0_0_1"/>
<proteinExistence type="predicted"/>
<reference evidence="2" key="2">
    <citation type="submission" date="2015-01" db="EMBL/GenBank/DDBJ databases">
        <title>Evolutionary Origins and Diversification of the Mycorrhizal Mutualists.</title>
        <authorList>
            <consortium name="DOE Joint Genome Institute"/>
            <consortium name="Mycorrhizal Genomics Consortium"/>
            <person name="Kohler A."/>
            <person name="Kuo A."/>
            <person name="Nagy L.G."/>
            <person name="Floudas D."/>
            <person name="Copeland A."/>
            <person name="Barry K.W."/>
            <person name="Cichocki N."/>
            <person name="Veneault-Fourrey C."/>
            <person name="LaButti K."/>
            <person name="Lindquist E.A."/>
            <person name="Lipzen A."/>
            <person name="Lundell T."/>
            <person name="Morin E."/>
            <person name="Murat C."/>
            <person name="Riley R."/>
            <person name="Ohm R."/>
            <person name="Sun H."/>
            <person name="Tunlid A."/>
            <person name="Henrissat B."/>
            <person name="Grigoriev I.V."/>
            <person name="Hibbett D.S."/>
            <person name="Martin F."/>
        </authorList>
    </citation>
    <scope>NUCLEOTIDE SEQUENCE [LARGE SCALE GENOMIC DNA]</scope>
    <source>
        <strain evidence="2">UH-Slu-Lm8-n1</strain>
    </source>
</reference>
<evidence type="ECO:0000313" key="1">
    <source>
        <dbReference type="EMBL" id="KIK49646.1"/>
    </source>
</evidence>
<gene>
    <name evidence="1" type="ORF">CY34DRAFT_797095</name>
</gene>
<evidence type="ECO:0000313" key="2">
    <source>
        <dbReference type="Proteomes" id="UP000054485"/>
    </source>
</evidence>
<keyword evidence="2" id="KW-1185">Reference proteome</keyword>
<reference evidence="1 2" key="1">
    <citation type="submission" date="2014-04" db="EMBL/GenBank/DDBJ databases">
        <authorList>
            <consortium name="DOE Joint Genome Institute"/>
            <person name="Kuo A."/>
            <person name="Ruytinx J."/>
            <person name="Rineau F."/>
            <person name="Colpaert J."/>
            <person name="Kohler A."/>
            <person name="Nagy L.G."/>
            <person name="Floudas D."/>
            <person name="Copeland A."/>
            <person name="Barry K.W."/>
            <person name="Cichocki N."/>
            <person name="Veneault-Fourrey C."/>
            <person name="LaButti K."/>
            <person name="Lindquist E.A."/>
            <person name="Lipzen A."/>
            <person name="Lundell T."/>
            <person name="Morin E."/>
            <person name="Murat C."/>
            <person name="Sun H."/>
            <person name="Tunlid A."/>
            <person name="Henrissat B."/>
            <person name="Grigoriev I.V."/>
            <person name="Hibbett D.S."/>
            <person name="Martin F."/>
            <person name="Nordberg H.P."/>
            <person name="Cantor M.N."/>
            <person name="Hua S.X."/>
        </authorList>
    </citation>
    <scope>NUCLEOTIDE SEQUENCE [LARGE SCALE GENOMIC DNA]</scope>
    <source>
        <strain evidence="1 2">UH-Slu-Lm8-n1</strain>
    </source>
</reference>